<dbReference type="EMBL" id="BARW01000111">
    <property type="protein sequence ID" value="GAI59747.1"/>
    <property type="molecule type" value="Genomic_DNA"/>
</dbReference>
<protein>
    <submittedName>
        <fullName evidence="2">Uncharacterized protein</fullName>
    </submittedName>
</protein>
<gene>
    <name evidence="2" type="ORF">S12H4_00744</name>
</gene>
<name>X1PU44_9ZZZZ</name>
<organism evidence="2">
    <name type="scientific">marine sediment metagenome</name>
    <dbReference type="NCBI Taxonomy" id="412755"/>
    <lineage>
        <taxon>unclassified sequences</taxon>
        <taxon>metagenomes</taxon>
        <taxon>ecological metagenomes</taxon>
    </lineage>
</organism>
<evidence type="ECO:0000256" key="1">
    <source>
        <dbReference type="SAM" id="MobiDB-lite"/>
    </source>
</evidence>
<feature type="region of interest" description="Disordered" evidence="1">
    <location>
        <begin position="127"/>
        <end position="152"/>
    </location>
</feature>
<dbReference type="AlphaFoldDB" id="X1PU44"/>
<evidence type="ECO:0000313" key="2">
    <source>
        <dbReference type="EMBL" id="GAI59747.1"/>
    </source>
</evidence>
<accession>X1PU44</accession>
<sequence length="177" mass="20504">MIYSEPAVKRWGDKLDIFYEYKTERAMAYQALKYFTRPTFRQFDGNEWLADSIKGEHLIRTWGKWNEAPKWHLDESDKKLQSLVTLEKGKCPECGSPIHWDKGVTPFVLVLAEGGVEITAGYYQLPPIRPPPAGRRQPTNLTELPDGDYRKHSNAVRRSIDRARNIVSFRTGYEQDS</sequence>
<comment type="caution">
    <text evidence="2">The sequence shown here is derived from an EMBL/GenBank/DDBJ whole genome shotgun (WGS) entry which is preliminary data.</text>
</comment>
<proteinExistence type="predicted"/>
<reference evidence="2" key="1">
    <citation type="journal article" date="2014" name="Front. Microbiol.">
        <title>High frequency of phylogenetically diverse reductive dehalogenase-homologous genes in deep subseafloor sedimentary metagenomes.</title>
        <authorList>
            <person name="Kawai M."/>
            <person name="Futagami T."/>
            <person name="Toyoda A."/>
            <person name="Takaki Y."/>
            <person name="Nishi S."/>
            <person name="Hori S."/>
            <person name="Arai W."/>
            <person name="Tsubouchi T."/>
            <person name="Morono Y."/>
            <person name="Uchiyama I."/>
            <person name="Ito T."/>
            <person name="Fujiyama A."/>
            <person name="Inagaki F."/>
            <person name="Takami H."/>
        </authorList>
    </citation>
    <scope>NUCLEOTIDE SEQUENCE</scope>
    <source>
        <strain evidence="2">Expedition CK06-06</strain>
    </source>
</reference>